<dbReference type="EMBL" id="LAZL01000024">
    <property type="protein sequence ID" value="KMT64444.1"/>
    <property type="molecule type" value="Genomic_DNA"/>
</dbReference>
<keyword evidence="2" id="KW-0238">DNA-binding</keyword>
<dbReference type="GO" id="GO:0003700">
    <property type="term" value="F:DNA-binding transcription factor activity"/>
    <property type="evidence" value="ECO:0007669"/>
    <property type="project" value="TreeGrafter"/>
</dbReference>
<dbReference type="RefSeq" id="WP_048693849.1">
    <property type="nucleotide sequence ID" value="NZ_KQ130497.1"/>
</dbReference>
<proteinExistence type="predicted"/>
<dbReference type="PROSITE" id="PS50932">
    <property type="entry name" value="HTH_LACI_2"/>
    <property type="match status" value="1"/>
</dbReference>
<accession>A0A0J8GT27</accession>
<dbReference type="SUPFAM" id="SSF53822">
    <property type="entry name" value="Periplasmic binding protein-like I"/>
    <property type="match status" value="1"/>
</dbReference>
<evidence type="ECO:0000256" key="1">
    <source>
        <dbReference type="ARBA" id="ARBA00023015"/>
    </source>
</evidence>
<dbReference type="InterPro" id="IPR028082">
    <property type="entry name" value="Peripla_BP_I"/>
</dbReference>
<dbReference type="InterPro" id="IPR010982">
    <property type="entry name" value="Lambda_DNA-bd_dom_sf"/>
</dbReference>
<name>A0A0J8GT27_9ALTE</name>
<dbReference type="Proteomes" id="UP000037600">
    <property type="component" value="Unassembled WGS sequence"/>
</dbReference>
<comment type="caution">
    <text evidence="5">The sequence shown here is derived from an EMBL/GenBank/DDBJ whole genome shotgun (WGS) entry which is preliminary data.</text>
</comment>
<evidence type="ECO:0000256" key="2">
    <source>
        <dbReference type="ARBA" id="ARBA00023125"/>
    </source>
</evidence>
<evidence type="ECO:0000256" key="3">
    <source>
        <dbReference type="ARBA" id="ARBA00023163"/>
    </source>
</evidence>
<dbReference type="GO" id="GO:0000976">
    <property type="term" value="F:transcription cis-regulatory region binding"/>
    <property type="evidence" value="ECO:0007669"/>
    <property type="project" value="TreeGrafter"/>
</dbReference>
<dbReference type="PANTHER" id="PTHR30146">
    <property type="entry name" value="LACI-RELATED TRANSCRIPTIONAL REPRESSOR"/>
    <property type="match status" value="1"/>
</dbReference>
<gene>
    <name evidence="5" type="ORF">XM47_14195</name>
</gene>
<keyword evidence="1" id="KW-0805">Transcription regulation</keyword>
<dbReference type="SUPFAM" id="SSF47413">
    <property type="entry name" value="lambda repressor-like DNA-binding domains"/>
    <property type="match status" value="1"/>
</dbReference>
<feature type="domain" description="HTH lacI-type" evidence="4">
    <location>
        <begin position="2"/>
        <end position="56"/>
    </location>
</feature>
<dbReference type="PANTHER" id="PTHR30146:SF109">
    <property type="entry name" value="HTH-TYPE TRANSCRIPTIONAL REGULATOR GALS"/>
    <property type="match status" value="1"/>
</dbReference>
<dbReference type="Pfam" id="PF00356">
    <property type="entry name" value="LacI"/>
    <property type="match status" value="1"/>
</dbReference>
<protein>
    <submittedName>
        <fullName evidence="5">LacI family transcriptional regulator</fullName>
    </submittedName>
</protein>
<dbReference type="Gene3D" id="3.40.50.2300">
    <property type="match status" value="2"/>
</dbReference>
<organism evidence="5 6">
    <name type="scientific">Catenovulum maritimum</name>
    <dbReference type="NCBI Taxonomy" id="1513271"/>
    <lineage>
        <taxon>Bacteria</taxon>
        <taxon>Pseudomonadati</taxon>
        <taxon>Pseudomonadota</taxon>
        <taxon>Gammaproteobacteria</taxon>
        <taxon>Alteromonadales</taxon>
        <taxon>Alteromonadaceae</taxon>
        <taxon>Catenovulum</taxon>
    </lineage>
</organism>
<dbReference type="Pfam" id="PF00532">
    <property type="entry name" value="Peripla_BP_1"/>
    <property type="match status" value="1"/>
</dbReference>
<dbReference type="CDD" id="cd01392">
    <property type="entry name" value="HTH_LacI"/>
    <property type="match status" value="1"/>
</dbReference>
<dbReference type="STRING" id="1513271.XM47_14195"/>
<sequence>MTTIKEVSELAGVSLATVSRVMNGSDQVTQRTKDKVKKAMETLGYRPNTMAQSLASGKSNSIGMMISELHGPFYGPLMSGAEKVIRQANKQFLVVASHGDENSEKKAIDYLLGCKCDGLILHSETLSDEELIKISESGIEIVLINRYVKGLEDKCMSIDNVKGSKISTEWLIENGHTKIACILGPQWKHDARERFWGYQHALTDARIPLDPTLLVSGDFQESGGREGVKQLLDAKKEFTAILCGNDETAFGAIEELTNRGIKVPEDISVIGFDDVQFSRMISPKLTTIRYPIYDVGLEASAEILAKVYQIKNAIPDGEKVHGIFEPQLISRESVKNIKS</sequence>
<dbReference type="InterPro" id="IPR001761">
    <property type="entry name" value="Peripla_BP/Lac1_sug-bd_dom"/>
</dbReference>
<evidence type="ECO:0000313" key="5">
    <source>
        <dbReference type="EMBL" id="KMT64444.1"/>
    </source>
</evidence>
<reference evidence="5 6" key="1">
    <citation type="submission" date="2015-04" db="EMBL/GenBank/DDBJ databases">
        <title>Draft Genome Sequence of the Novel Agar-Digesting Marine Bacterium Q1.</title>
        <authorList>
            <person name="Li Y."/>
            <person name="Li D."/>
            <person name="Chen G."/>
            <person name="Du Z."/>
        </authorList>
    </citation>
    <scope>NUCLEOTIDE SEQUENCE [LARGE SCALE GENOMIC DNA]</scope>
    <source>
        <strain evidence="5 6">Q1</strain>
    </source>
</reference>
<dbReference type="InterPro" id="IPR000843">
    <property type="entry name" value="HTH_LacI"/>
</dbReference>
<keyword evidence="3" id="KW-0804">Transcription</keyword>
<dbReference type="Gene3D" id="1.10.260.40">
    <property type="entry name" value="lambda repressor-like DNA-binding domains"/>
    <property type="match status" value="1"/>
</dbReference>
<evidence type="ECO:0000313" key="6">
    <source>
        <dbReference type="Proteomes" id="UP000037600"/>
    </source>
</evidence>
<keyword evidence="6" id="KW-1185">Reference proteome</keyword>
<evidence type="ECO:0000259" key="4">
    <source>
        <dbReference type="PROSITE" id="PS50932"/>
    </source>
</evidence>
<dbReference type="PRINTS" id="PR00036">
    <property type="entry name" value="HTHLACI"/>
</dbReference>
<dbReference type="AlphaFoldDB" id="A0A0J8GT27"/>
<dbReference type="OrthoDB" id="9798934at2"/>
<dbReference type="SMART" id="SM00354">
    <property type="entry name" value="HTH_LACI"/>
    <property type="match status" value="1"/>
</dbReference>
<dbReference type="CDD" id="cd06270">
    <property type="entry name" value="PBP1_GalS-like"/>
    <property type="match status" value="1"/>
</dbReference>